<dbReference type="OrthoDB" id="7478677at2"/>
<reference evidence="5 6" key="1">
    <citation type="submission" date="2019-06" db="EMBL/GenBank/DDBJ databases">
        <title>Genomic Encyclopedia of Type Strains, Phase IV (KMG-V): Genome sequencing to study the core and pangenomes of soil and plant-associated prokaryotes.</title>
        <authorList>
            <person name="Whitman W."/>
        </authorList>
    </citation>
    <scope>NUCLEOTIDE SEQUENCE [LARGE SCALE GENOMIC DNA]</scope>
    <source>
        <strain evidence="5 6">BR 11622</strain>
    </source>
</reference>
<feature type="transmembrane region" description="Helical" evidence="4">
    <location>
        <begin position="49"/>
        <end position="71"/>
    </location>
</feature>
<keyword evidence="6" id="KW-1185">Reference proteome</keyword>
<dbReference type="SUPFAM" id="SSF103473">
    <property type="entry name" value="MFS general substrate transporter"/>
    <property type="match status" value="1"/>
</dbReference>
<dbReference type="Proteomes" id="UP000315751">
    <property type="component" value="Unassembled WGS sequence"/>
</dbReference>
<keyword evidence="1 4" id="KW-0812">Transmembrane</keyword>
<dbReference type="Pfam" id="PF07690">
    <property type="entry name" value="MFS_1"/>
    <property type="match status" value="1"/>
</dbReference>
<feature type="transmembrane region" description="Helical" evidence="4">
    <location>
        <begin position="243"/>
        <end position="262"/>
    </location>
</feature>
<evidence type="ECO:0000313" key="6">
    <source>
        <dbReference type="Proteomes" id="UP000315751"/>
    </source>
</evidence>
<feature type="transmembrane region" description="Helical" evidence="4">
    <location>
        <begin position="353"/>
        <end position="375"/>
    </location>
</feature>
<feature type="transmembrane region" description="Helical" evidence="4">
    <location>
        <begin position="137"/>
        <end position="158"/>
    </location>
</feature>
<feature type="transmembrane region" description="Helical" evidence="4">
    <location>
        <begin position="325"/>
        <end position="347"/>
    </location>
</feature>
<comment type="caution">
    <text evidence="5">The sequence shown here is derived from an EMBL/GenBank/DDBJ whole genome shotgun (WGS) entry which is preliminary data.</text>
</comment>
<gene>
    <name evidence="5" type="ORF">FBZ90_104357</name>
</gene>
<name>A0A560HE79_9PROT</name>
<dbReference type="AlphaFoldDB" id="A0A560HE79"/>
<feature type="transmembrane region" description="Helical" evidence="4">
    <location>
        <begin position="102"/>
        <end position="125"/>
    </location>
</feature>
<feature type="transmembrane region" description="Helical" evidence="4">
    <location>
        <begin position="203"/>
        <end position="223"/>
    </location>
</feature>
<dbReference type="InterPro" id="IPR011701">
    <property type="entry name" value="MFS"/>
</dbReference>
<organism evidence="5 6">
    <name type="scientific">Nitrospirillum amazonense</name>
    <dbReference type="NCBI Taxonomy" id="28077"/>
    <lineage>
        <taxon>Bacteria</taxon>
        <taxon>Pseudomonadati</taxon>
        <taxon>Pseudomonadota</taxon>
        <taxon>Alphaproteobacteria</taxon>
        <taxon>Rhodospirillales</taxon>
        <taxon>Azospirillaceae</taxon>
        <taxon>Nitrospirillum</taxon>
    </lineage>
</organism>
<feature type="transmembrane region" description="Helical" evidence="4">
    <location>
        <begin position="292"/>
        <end position="313"/>
    </location>
</feature>
<dbReference type="InterPro" id="IPR036259">
    <property type="entry name" value="MFS_trans_sf"/>
</dbReference>
<feature type="transmembrane region" description="Helical" evidence="4">
    <location>
        <begin position="78"/>
        <end position="96"/>
    </location>
</feature>
<sequence>MVTVHPHRLDTPGLLAAVVLGTLGGLTIMIVPGFVGLVGSLTGLDDQSLGYVASWDINAMAVAIGAGTFLISRFNWRYLALLALAIIGIGNLWTAMCTTYPAVVAARVLTGGGEGLAIAVSFAALGSAPNPDRAFGIYLVVGLAVSAGILVILPALQVSIGPSATFIGLALIALSAAVVVKWLPTRSCVSAVGAPDGVSIQKILTIAGLAGVFLYFIAQGAMWSYFERIGASNGIDPDLIGQAMGVSSFSGTGGALLAVLLTNRVSRSWLLAGSGAISVLSFWLLMGTVSAAQLFVAGILFNFGWNLAQPLLSGVCAEADARGRVVVAMGCIQTVGFGVGPALAAALLTRHNFAPAAWMSTAVLVCSLAIVLSGLRARGVQSLPPNSAVP</sequence>
<evidence type="ECO:0000256" key="1">
    <source>
        <dbReference type="ARBA" id="ARBA00022692"/>
    </source>
</evidence>
<evidence type="ECO:0000256" key="4">
    <source>
        <dbReference type="SAM" id="Phobius"/>
    </source>
</evidence>
<dbReference type="Gene3D" id="1.20.1250.20">
    <property type="entry name" value="MFS general substrate transporter like domains"/>
    <property type="match status" value="2"/>
</dbReference>
<evidence type="ECO:0000256" key="3">
    <source>
        <dbReference type="ARBA" id="ARBA00023136"/>
    </source>
</evidence>
<feature type="transmembrane region" description="Helical" evidence="4">
    <location>
        <begin position="164"/>
        <end position="183"/>
    </location>
</feature>
<feature type="transmembrane region" description="Helical" evidence="4">
    <location>
        <begin position="12"/>
        <end position="37"/>
    </location>
</feature>
<feature type="transmembrane region" description="Helical" evidence="4">
    <location>
        <begin position="269"/>
        <end position="286"/>
    </location>
</feature>
<dbReference type="RefSeq" id="WP_145731136.1">
    <property type="nucleotide sequence ID" value="NZ_VITR01000004.1"/>
</dbReference>
<keyword evidence="3 4" id="KW-0472">Membrane</keyword>
<dbReference type="GO" id="GO:0022857">
    <property type="term" value="F:transmembrane transporter activity"/>
    <property type="evidence" value="ECO:0007669"/>
    <property type="project" value="InterPro"/>
</dbReference>
<proteinExistence type="predicted"/>
<evidence type="ECO:0000313" key="5">
    <source>
        <dbReference type="EMBL" id="TWB43969.1"/>
    </source>
</evidence>
<evidence type="ECO:0000256" key="2">
    <source>
        <dbReference type="ARBA" id="ARBA00022989"/>
    </source>
</evidence>
<dbReference type="EMBL" id="VITR01000004">
    <property type="protein sequence ID" value="TWB43969.1"/>
    <property type="molecule type" value="Genomic_DNA"/>
</dbReference>
<keyword evidence="2 4" id="KW-1133">Transmembrane helix</keyword>
<protein>
    <submittedName>
        <fullName evidence="5">Putative MFS family arabinose efflux permease</fullName>
    </submittedName>
</protein>
<accession>A0A560HE79</accession>